<evidence type="ECO:0000313" key="1">
    <source>
        <dbReference type="EMBL" id="CAA7263790.1"/>
    </source>
</evidence>
<dbReference type="Proteomes" id="UP000467700">
    <property type="component" value="Unassembled WGS sequence"/>
</dbReference>
<keyword evidence="2" id="KW-1185">Reference proteome</keyword>
<evidence type="ECO:0008006" key="3">
    <source>
        <dbReference type="Google" id="ProtNLM"/>
    </source>
</evidence>
<sequence length="475" mass="54165">MHPALQIPEILNEIFDCFLPVISYDDYANHYKYIPDEPSDKLSLLSAALTCSAFLQPALDHLWWDMDDLTPLFNTIPGFQSSNDTGTLGKIQEPIARETMQRLNAYRKRIHVYEECGKERIEISAYEHILQDSTHDTLLPSLRILSITNSIPQLPLLLAHPEEIRTLRISQNQIQSVDAYIAASLKLLSGRVQTLVHLRLETFLTREFLASAFELRGLRSLYLGHTNENTSFEFDVDTLLDICSMPDLQRIYVDALEDLQFAPRSRTPFKQILRFLSSASLPRLKCLALRTACEADDVQYWNYLFQALVEKTSPMFEDLDLGETSSISWQDYNLTLRDVPELLKLQLRSFTSSGGVFSISSVDILSLISGWPNLRALTLFTCPPTSFKFQTLVDIAKGLPHLGLLALAEMDMYDFPPADSIPILEDHDLFQLLIDPGESGWKIRRSWRDCWIGCFHVCTPSASWAQSILRSVKKR</sequence>
<protein>
    <recommendedName>
        <fullName evidence="3">F-box domain-containing protein</fullName>
    </recommendedName>
</protein>
<dbReference type="SUPFAM" id="SSF52047">
    <property type="entry name" value="RNI-like"/>
    <property type="match status" value="1"/>
</dbReference>
<evidence type="ECO:0000313" key="2">
    <source>
        <dbReference type="Proteomes" id="UP000467700"/>
    </source>
</evidence>
<dbReference type="EMBL" id="CACVBS010000041">
    <property type="protein sequence ID" value="CAA7263790.1"/>
    <property type="molecule type" value="Genomic_DNA"/>
</dbReference>
<dbReference type="Gene3D" id="3.80.10.10">
    <property type="entry name" value="Ribonuclease Inhibitor"/>
    <property type="match status" value="1"/>
</dbReference>
<dbReference type="OrthoDB" id="2631350at2759"/>
<dbReference type="InterPro" id="IPR032675">
    <property type="entry name" value="LRR_dom_sf"/>
</dbReference>
<gene>
    <name evidence="1" type="ORF">AAE3_LOCUS6033</name>
</gene>
<accession>A0A8S0VVG8</accession>
<reference evidence="1 2" key="1">
    <citation type="submission" date="2020-01" db="EMBL/GenBank/DDBJ databases">
        <authorList>
            <person name="Gupta K D."/>
        </authorList>
    </citation>
    <scope>NUCLEOTIDE SEQUENCE [LARGE SCALE GENOMIC DNA]</scope>
</reference>
<comment type="caution">
    <text evidence="1">The sequence shown here is derived from an EMBL/GenBank/DDBJ whole genome shotgun (WGS) entry which is preliminary data.</text>
</comment>
<dbReference type="AlphaFoldDB" id="A0A8S0VVG8"/>
<name>A0A8S0VVG8_CYCAE</name>
<organism evidence="1 2">
    <name type="scientific">Cyclocybe aegerita</name>
    <name type="common">Black poplar mushroom</name>
    <name type="synonym">Agrocybe aegerita</name>
    <dbReference type="NCBI Taxonomy" id="1973307"/>
    <lineage>
        <taxon>Eukaryota</taxon>
        <taxon>Fungi</taxon>
        <taxon>Dikarya</taxon>
        <taxon>Basidiomycota</taxon>
        <taxon>Agaricomycotina</taxon>
        <taxon>Agaricomycetes</taxon>
        <taxon>Agaricomycetidae</taxon>
        <taxon>Agaricales</taxon>
        <taxon>Agaricineae</taxon>
        <taxon>Bolbitiaceae</taxon>
        <taxon>Cyclocybe</taxon>
    </lineage>
</organism>
<proteinExistence type="predicted"/>